<dbReference type="InterPro" id="IPR003439">
    <property type="entry name" value="ABC_transporter-like_ATP-bd"/>
</dbReference>
<dbReference type="PANTHER" id="PTHR43335:SF4">
    <property type="entry name" value="ABC TRANSPORTER, ATP-BINDING PROTEIN"/>
    <property type="match status" value="1"/>
</dbReference>
<organism evidence="6 7">
    <name type="scientific">Rhizobium straminoryzae</name>
    <dbReference type="NCBI Taxonomy" id="1387186"/>
    <lineage>
        <taxon>Bacteria</taxon>
        <taxon>Pseudomonadati</taxon>
        <taxon>Pseudomonadota</taxon>
        <taxon>Alphaproteobacteria</taxon>
        <taxon>Hyphomicrobiales</taxon>
        <taxon>Rhizobiaceae</taxon>
        <taxon>Rhizobium/Agrobacterium group</taxon>
        <taxon>Rhizobium</taxon>
    </lineage>
</organism>
<keyword evidence="2" id="KW-0813">Transport</keyword>
<gene>
    <name evidence="6" type="ORF">FNA46_18710</name>
</gene>
<evidence type="ECO:0000313" key="6">
    <source>
        <dbReference type="EMBL" id="TRL35894.1"/>
    </source>
</evidence>
<evidence type="ECO:0000256" key="2">
    <source>
        <dbReference type="ARBA" id="ARBA00022448"/>
    </source>
</evidence>
<dbReference type="InterPro" id="IPR003593">
    <property type="entry name" value="AAA+_ATPase"/>
</dbReference>
<dbReference type="PROSITE" id="PS50893">
    <property type="entry name" value="ABC_TRANSPORTER_2"/>
    <property type="match status" value="1"/>
</dbReference>
<dbReference type="GO" id="GO:0016887">
    <property type="term" value="F:ATP hydrolysis activity"/>
    <property type="evidence" value="ECO:0007669"/>
    <property type="project" value="InterPro"/>
</dbReference>
<dbReference type="SUPFAM" id="SSF52540">
    <property type="entry name" value="P-loop containing nucleoside triphosphate hydrolases"/>
    <property type="match status" value="1"/>
</dbReference>
<comment type="similarity">
    <text evidence="1">Belongs to the ABC transporter superfamily.</text>
</comment>
<sequence length="303" mass="32767">MAVAEGQEPAIEVKSIGKAFGFGAASIKALDDLTLSIPRGCVYGLLGPNGAGKSTLLRIIAGLVRPDRGGVSLFGEEAGPQSRRRIGMLIESPSFYPFLTAREHLEMFARQAGTIDRVAPVLSRVDLVRAADKKVSGFSLGMKQRLGIACALVSQPEAVILDEPTNGLDPDGILEMRALLLDLARREGITVLLSSHLLDEVERVCDRVAILRRGRLAAEGAVAELLDRQGRFWLKVDEPERVMHALAGRGEPGEGGLFVRVEEAEVPDLIRTLAVAGIRIHEAKWVKPDLETVFLSQTREVAP</sequence>
<protein>
    <submittedName>
        <fullName evidence="6">ABC transporter ATP-binding protein</fullName>
    </submittedName>
</protein>
<feature type="domain" description="ABC transporter" evidence="5">
    <location>
        <begin position="11"/>
        <end position="238"/>
    </location>
</feature>
<keyword evidence="3" id="KW-0547">Nucleotide-binding</keyword>
<evidence type="ECO:0000259" key="5">
    <source>
        <dbReference type="PROSITE" id="PS50893"/>
    </source>
</evidence>
<dbReference type="Gene3D" id="3.40.50.300">
    <property type="entry name" value="P-loop containing nucleotide triphosphate hydrolases"/>
    <property type="match status" value="1"/>
</dbReference>
<comment type="caution">
    <text evidence="6">The sequence shown here is derived from an EMBL/GenBank/DDBJ whole genome shotgun (WGS) entry which is preliminary data.</text>
</comment>
<name>A0A549T204_9HYPH</name>
<reference evidence="6 7" key="1">
    <citation type="submission" date="2019-07" db="EMBL/GenBank/DDBJ databases">
        <title>Ln-dependent methylotrophs.</title>
        <authorList>
            <person name="Tani A."/>
        </authorList>
    </citation>
    <scope>NUCLEOTIDE SEQUENCE [LARGE SCALE GENOMIC DNA]</scope>
    <source>
        <strain evidence="6 7">SM12</strain>
    </source>
</reference>
<dbReference type="EMBL" id="VJMG01000059">
    <property type="protein sequence ID" value="TRL35894.1"/>
    <property type="molecule type" value="Genomic_DNA"/>
</dbReference>
<dbReference type="PROSITE" id="PS00211">
    <property type="entry name" value="ABC_TRANSPORTER_1"/>
    <property type="match status" value="1"/>
</dbReference>
<dbReference type="SMART" id="SM00382">
    <property type="entry name" value="AAA"/>
    <property type="match status" value="1"/>
</dbReference>
<evidence type="ECO:0000256" key="4">
    <source>
        <dbReference type="ARBA" id="ARBA00022840"/>
    </source>
</evidence>
<evidence type="ECO:0000313" key="7">
    <source>
        <dbReference type="Proteomes" id="UP000316801"/>
    </source>
</evidence>
<dbReference type="Proteomes" id="UP000316801">
    <property type="component" value="Unassembled WGS sequence"/>
</dbReference>
<keyword evidence="7" id="KW-1185">Reference proteome</keyword>
<evidence type="ECO:0000256" key="1">
    <source>
        <dbReference type="ARBA" id="ARBA00005417"/>
    </source>
</evidence>
<dbReference type="GO" id="GO:0005524">
    <property type="term" value="F:ATP binding"/>
    <property type="evidence" value="ECO:0007669"/>
    <property type="project" value="UniProtKB-KW"/>
</dbReference>
<keyword evidence="4 6" id="KW-0067">ATP-binding</keyword>
<evidence type="ECO:0000256" key="3">
    <source>
        <dbReference type="ARBA" id="ARBA00022741"/>
    </source>
</evidence>
<dbReference type="AlphaFoldDB" id="A0A549T204"/>
<dbReference type="Pfam" id="PF00005">
    <property type="entry name" value="ABC_tran"/>
    <property type="match status" value="1"/>
</dbReference>
<proteinExistence type="inferred from homology"/>
<dbReference type="InterPro" id="IPR027417">
    <property type="entry name" value="P-loop_NTPase"/>
</dbReference>
<accession>A0A549T204</accession>
<dbReference type="InterPro" id="IPR017871">
    <property type="entry name" value="ABC_transporter-like_CS"/>
</dbReference>
<dbReference type="PANTHER" id="PTHR43335">
    <property type="entry name" value="ABC TRANSPORTER, ATP-BINDING PROTEIN"/>
    <property type="match status" value="1"/>
</dbReference>